<dbReference type="InterPro" id="IPR027109">
    <property type="entry name" value="Swc4/Dmap1"/>
</dbReference>
<dbReference type="CDD" id="cd11658">
    <property type="entry name" value="SANT_DMAP1_like"/>
    <property type="match status" value="1"/>
</dbReference>
<dbReference type="PANTHER" id="PTHR12855">
    <property type="entry name" value="DNA METHYLTRANSFERASE 1-ASSOCIATED PROTEIN 1 FAMILY MEMBER"/>
    <property type="match status" value="1"/>
</dbReference>
<proteinExistence type="predicted"/>
<feature type="transmembrane region" description="Helical" evidence="7">
    <location>
        <begin position="495"/>
        <end position="518"/>
    </location>
</feature>
<dbReference type="EMBL" id="SSTD01007927">
    <property type="protein sequence ID" value="TYK18250.1"/>
    <property type="molecule type" value="Genomic_DNA"/>
</dbReference>
<keyword evidence="4" id="KW-0804">Transcription</keyword>
<reference evidence="11 12" key="1">
    <citation type="submission" date="2019-08" db="EMBL/GenBank/DDBJ databases">
        <title>Draft genome sequences of two oriental melons (Cucumis melo L. var makuwa).</title>
        <authorList>
            <person name="Kwon S.-Y."/>
        </authorList>
    </citation>
    <scope>NUCLEOTIDE SEQUENCE [LARGE SCALE GENOMIC DNA]</scope>
    <source>
        <strain evidence="12">cv. Chang Bougi</strain>
        <strain evidence="11">cv. SW 3</strain>
        <tissue evidence="9">Leaf</tissue>
    </source>
</reference>
<evidence type="ECO:0000256" key="3">
    <source>
        <dbReference type="ARBA" id="ARBA00023015"/>
    </source>
</evidence>
<feature type="region of interest" description="Disordered" evidence="6">
    <location>
        <begin position="1"/>
        <end position="37"/>
    </location>
</feature>
<dbReference type="GO" id="GO:0000122">
    <property type="term" value="P:negative regulation of transcription by RNA polymerase II"/>
    <property type="evidence" value="ECO:0007669"/>
    <property type="project" value="TreeGrafter"/>
</dbReference>
<dbReference type="STRING" id="1194695.A0A5A7TUG7"/>
<keyword evidence="7" id="KW-1133">Transmembrane helix</keyword>
<keyword evidence="2" id="KW-0156">Chromatin regulator</keyword>
<protein>
    <submittedName>
        <fullName evidence="9">SWR1-complex protein 4</fullName>
    </submittedName>
</protein>
<evidence type="ECO:0000256" key="5">
    <source>
        <dbReference type="ARBA" id="ARBA00023242"/>
    </source>
</evidence>
<dbReference type="SUPFAM" id="SSF46689">
    <property type="entry name" value="Homeodomain-like"/>
    <property type="match status" value="1"/>
</dbReference>
<feature type="region of interest" description="Disordered" evidence="6">
    <location>
        <begin position="373"/>
        <end position="397"/>
    </location>
</feature>
<feature type="domain" description="Myb-like" evidence="8">
    <location>
        <begin position="126"/>
        <end position="175"/>
    </location>
</feature>
<name>A0A5A7TUG7_CUCMM</name>
<dbReference type="InterPro" id="IPR008468">
    <property type="entry name" value="DMAP1"/>
</dbReference>
<gene>
    <name evidence="10" type="ORF">E5676_scaffold411G001910</name>
    <name evidence="9" type="ORF">E6C27_scaffold427G00840</name>
</gene>
<dbReference type="Pfam" id="PF16282">
    <property type="entry name" value="SANT_DAMP1_like"/>
    <property type="match status" value="1"/>
</dbReference>
<keyword evidence="5" id="KW-0539">Nucleus</keyword>
<dbReference type="Proteomes" id="UP000321947">
    <property type="component" value="Unassembled WGS sequence"/>
</dbReference>
<evidence type="ECO:0000256" key="6">
    <source>
        <dbReference type="SAM" id="MobiDB-lite"/>
    </source>
</evidence>
<dbReference type="GO" id="GO:0000812">
    <property type="term" value="C:Swr1 complex"/>
    <property type="evidence" value="ECO:0007669"/>
    <property type="project" value="TreeGrafter"/>
</dbReference>
<dbReference type="GO" id="GO:0003714">
    <property type="term" value="F:transcription corepressor activity"/>
    <property type="evidence" value="ECO:0007669"/>
    <property type="project" value="TreeGrafter"/>
</dbReference>
<dbReference type="Gene3D" id="1.10.10.60">
    <property type="entry name" value="Homeodomain-like"/>
    <property type="match status" value="1"/>
</dbReference>
<evidence type="ECO:0000313" key="11">
    <source>
        <dbReference type="Proteomes" id="UP000321393"/>
    </source>
</evidence>
<dbReference type="Pfam" id="PF05499">
    <property type="entry name" value="DMAP1"/>
    <property type="match status" value="1"/>
</dbReference>
<dbReference type="EMBL" id="SSTE01013763">
    <property type="protein sequence ID" value="KAA0046714.1"/>
    <property type="molecule type" value="Genomic_DNA"/>
</dbReference>
<keyword evidence="7" id="KW-0472">Membrane</keyword>
<dbReference type="InterPro" id="IPR009057">
    <property type="entry name" value="Homeodomain-like_sf"/>
</dbReference>
<evidence type="ECO:0000256" key="7">
    <source>
        <dbReference type="SAM" id="Phobius"/>
    </source>
</evidence>
<evidence type="ECO:0000259" key="8">
    <source>
        <dbReference type="SMART" id="SM00717"/>
    </source>
</evidence>
<dbReference type="InterPro" id="IPR032563">
    <property type="entry name" value="DAMP1_SANT-like"/>
</dbReference>
<organism evidence="9 11">
    <name type="scientific">Cucumis melo var. makuwa</name>
    <name type="common">Oriental melon</name>
    <dbReference type="NCBI Taxonomy" id="1194695"/>
    <lineage>
        <taxon>Eukaryota</taxon>
        <taxon>Viridiplantae</taxon>
        <taxon>Streptophyta</taxon>
        <taxon>Embryophyta</taxon>
        <taxon>Tracheophyta</taxon>
        <taxon>Spermatophyta</taxon>
        <taxon>Magnoliopsida</taxon>
        <taxon>eudicotyledons</taxon>
        <taxon>Gunneridae</taxon>
        <taxon>Pentapetalae</taxon>
        <taxon>rosids</taxon>
        <taxon>fabids</taxon>
        <taxon>Cucurbitales</taxon>
        <taxon>Cucurbitaceae</taxon>
        <taxon>Benincaseae</taxon>
        <taxon>Cucumis</taxon>
    </lineage>
</organism>
<evidence type="ECO:0000313" key="12">
    <source>
        <dbReference type="Proteomes" id="UP000321947"/>
    </source>
</evidence>
<comment type="caution">
    <text evidence="9">The sequence shown here is derived from an EMBL/GenBank/DDBJ whole genome shotgun (WGS) entry which is preliminary data.</text>
</comment>
<keyword evidence="7" id="KW-0812">Transmembrane</keyword>
<comment type="subcellular location">
    <subcellularLocation>
        <location evidence="1">Nucleus</location>
    </subcellularLocation>
</comment>
<dbReference type="PANTHER" id="PTHR12855:SF10">
    <property type="entry name" value="DNA METHYLTRANSFERASE 1-ASSOCIATED PROTEIN 1"/>
    <property type="match status" value="1"/>
</dbReference>
<evidence type="ECO:0000313" key="10">
    <source>
        <dbReference type="EMBL" id="TYK18250.1"/>
    </source>
</evidence>
<keyword evidence="3" id="KW-0805">Transcription regulation</keyword>
<accession>A0A5A7TUG7</accession>
<dbReference type="OrthoDB" id="19740at2759"/>
<evidence type="ECO:0000256" key="2">
    <source>
        <dbReference type="ARBA" id="ARBA00022853"/>
    </source>
</evidence>
<sequence>MDAKDILGLPKNTLPLPQEKKPRAQKDAQRKRDGISREVYALTGGLAPMMPAIDTSELKKRPPSDEKITWQWLPFSNSARKDNLQLYHWVRVVNGTPPTGDYSFAKYNKSVEVVKYTDEEYEKHLKDASWTKEETDQLFDLCERFDLRFIVIADRFPSARTVEELKERYYRASRAIVAARGSISRESSGNTPAKDPYNVSQEIERKRALSMVLSQTKQQERKDAEVLAEAKKITESRKAERVAEESELPVTSNAVPEVTERVVVPGDNIPSISNVQPPPPAAVPSTVVADNASTLASLRMLPVYLRTYALEQMVQAASSSAGLRTIKRVEQTLQDLSVNLKPRVPTKAVCAEHLELRKEILTLLNLQKQLQNKEAEGSSFRDSPYTEAPGTPKDRTFIADSGKGLVNGIKNARPPEDYLKLHHHQLNLKGQENRRDPICDPPGGWRLLLEGSEEYNLAFEASLSELNFDDGVVKRRDILICGVISICGIELKRSVYFILSAKALVFLHLLVSFVFPFAESAG</sequence>
<dbReference type="InterPro" id="IPR001005">
    <property type="entry name" value="SANT/Myb"/>
</dbReference>
<dbReference type="GO" id="GO:0006338">
    <property type="term" value="P:chromatin remodeling"/>
    <property type="evidence" value="ECO:0007669"/>
    <property type="project" value="InterPro"/>
</dbReference>
<dbReference type="GO" id="GO:0035267">
    <property type="term" value="C:NuA4 histone acetyltransferase complex"/>
    <property type="evidence" value="ECO:0007669"/>
    <property type="project" value="InterPro"/>
</dbReference>
<dbReference type="FunFam" id="1.10.10.60:FF:000087">
    <property type="entry name" value="DNA methyltransferase 1-associated protein 1"/>
    <property type="match status" value="1"/>
</dbReference>
<evidence type="ECO:0000256" key="1">
    <source>
        <dbReference type="ARBA" id="ARBA00004123"/>
    </source>
</evidence>
<dbReference type="Proteomes" id="UP000321393">
    <property type="component" value="Unassembled WGS sequence"/>
</dbReference>
<dbReference type="SMART" id="SM00717">
    <property type="entry name" value="SANT"/>
    <property type="match status" value="1"/>
</dbReference>
<dbReference type="AlphaFoldDB" id="A0A5A7TUG7"/>
<evidence type="ECO:0000313" key="9">
    <source>
        <dbReference type="EMBL" id="KAA0046714.1"/>
    </source>
</evidence>
<dbReference type="GO" id="GO:0006281">
    <property type="term" value="P:DNA repair"/>
    <property type="evidence" value="ECO:0007669"/>
    <property type="project" value="InterPro"/>
</dbReference>
<feature type="compositionally biased region" description="Basic and acidic residues" evidence="6">
    <location>
        <begin position="18"/>
        <end position="36"/>
    </location>
</feature>
<evidence type="ECO:0000256" key="4">
    <source>
        <dbReference type="ARBA" id="ARBA00023163"/>
    </source>
</evidence>